<protein>
    <submittedName>
        <fullName evidence="1">Uncharacterized protein</fullName>
    </submittedName>
</protein>
<name>A0A5E7F103_PSEFL</name>
<dbReference type="Proteomes" id="UP000337909">
    <property type="component" value="Unassembled WGS sequence"/>
</dbReference>
<evidence type="ECO:0000313" key="1">
    <source>
        <dbReference type="EMBL" id="VVO31987.1"/>
    </source>
</evidence>
<dbReference type="AlphaFoldDB" id="A0A5E7F103"/>
<dbReference type="EMBL" id="CABVHQ010000073">
    <property type="protein sequence ID" value="VVO31987.1"/>
    <property type="molecule type" value="Genomic_DNA"/>
</dbReference>
<evidence type="ECO:0000313" key="2">
    <source>
        <dbReference type="Proteomes" id="UP000337909"/>
    </source>
</evidence>
<sequence>MSERDQVLKAAAELVSAFARNDREGYWATWQAVSLSACH</sequence>
<gene>
    <name evidence="1" type="ORF">PS691_05017</name>
</gene>
<reference evidence="1 2" key="1">
    <citation type="submission" date="2019-09" db="EMBL/GenBank/DDBJ databases">
        <authorList>
            <person name="Chandra G."/>
            <person name="Truman W A."/>
        </authorList>
    </citation>
    <scope>NUCLEOTIDE SEQUENCE [LARGE SCALE GENOMIC DNA]</scope>
    <source>
        <strain evidence="1">PS691</strain>
    </source>
</reference>
<accession>A0A5E7F103</accession>
<organism evidence="1 2">
    <name type="scientific">Pseudomonas fluorescens</name>
    <dbReference type="NCBI Taxonomy" id="294"/>
    <lineage>
        <taxon>Bacteria</taxon>
        <taxon>Pseudomonadati</taxon>
        <taxon>Pseudomonadota</taxon>
        <taxon>Gammaproteobacteria</taxon>
        <taxon>Pseudomonadales</taxon>
        <taxon>Pseudomonadaceae</taxon>
        <taxon>Pseudomonas</taxon>
    </lineage>
</organism>
<proteinExistence type="predicted"/>